<feature type="compositionally biased region" description="Basic and acidic residues" evidence="1">
    <location>
        <begin position="323"/>
        <end position="333"/>
    </location>
</feature>
<feature type="compositionally biased region" description="Basic and acidic residues" evidence="1">
    <location>
        <begin position="61"/>
        <end position="77"/>
    </location>
</feature>
<feature type="compositionally biased region" description="Low complexity" evidence="1">
    <location>
        <begin position="308"/>
        <end position="322"/>
    </location>
</feature>
<dbReference type="PANTHER" id="PTHR33737">
    <property type="entry name" value="OS05G0121800 PROTEIN"/>
    <property type="match status" value="1"/>
</dbReference>
<reference evidence="3" key="1">
    <citation type="submission" date="2025-08" db="UniProtKB">
        <authorList>
            <consortium name="RefSeq"/>
        </authorList>
    </citation>
    <scope>IDENTIFICATION</scope>
    <source>
        <tissue evidence="3">Young leaves</tissue>
    </source>
</reference>
<dbReference type="GeneID" id="111441484"/>
<gene>
    <name evidence="3" type="primary">LOC111441484</name>
</gene>
<feature type="region of interest" description="Disordered" evidence="1">
    <location>
        <begin position="176"/>
        <end position="448"/>
    </location>
</feature>
<proteinExistence type="predicted"/>
<dbReference type="GO" id="GO:0008017">
    <property type="term" value="F:microtubule binding"/>
    <property type="evidence" value="ECO:0007669"/>
    <property type="project" value="InterPro"/>
</dbReference>
<feature type="compositionally biased region" description="Polar residues" evidence="1">
    <location>
        <begin position="253"/>
        <end position="276"/>
    </location>
</feature>
<feature type="region of interest" description="Disordered" evidence="1">
    <location>
        <begin position="61"/>
        <end position="84"/>
    </location>
</feature>
<feature type="compositionally biased region" description="Polar residues" evidence="1">
    <location>
        <begin position="176"/>
        <end position="186"/>
    </location>
</feature>
<dbReference type="KEGG" id="cmos:111441484"/>
<keyword evidence="2" id="KW-1185">Reference proteome</keyword>
<sequence length="592" mass="63337">MDAVYTDHDRRFSRLSLIDFASEDDLLISSPSCDFHDANSLGFAKEDEEQDNFERLETVDSNRIEERTDGFEQREDEPQLLPSSEPERIERNGKYNLRKSLAWDSAFLTGAGFLDPEELTSMIAPVGRHEKRVLPIIPEDVLKSSDSISTLGSEIMPLESIEGNLFEDVRASIQKSSRTIGKSNSRIKVESGRQGALKLPSPGRLDLTSQNKIKDGSASSKQSDGLQGPRRTTKQNSSQPREAQQLKAMGKLPSNSTLTKRPSLAATVNDSTTSGAGSADGQDSVGLRSTTHKLSRLPTAGTREQKTSSEVSKSSSIKVGKSSSKDARIKTDCKASPSSGSTQKTQSRVAPKVKTRIGNSRLPSYSISQSKHSSGISSASSKSEWSTESSSNSTHELQSNSSRASLHSISSKRISVDSDASHDGSNPAVGSHTQTTGSIKPSGLRLPSPKIGYFDGGKTSIMKSNVSVPGGTTRIGAGNVSAIGGQNKTKPSKLQPVTVLPKSTTRAVSQPNLNLKSHKTTATKMSKTNELDQEVKELGCDGSNTDMHNSDVCAISIATRKMSLENEAGSNANETTSANTDGELNGLQNFGT</sequence>
<feature type="compositionally biased region" description="Polar residues" evidence="1">
    <location>
        <begin position="394"/>
        <end position="413"/>
    </location>
</feature>
<name>A0A6J1F781_CUCMO</name>
<feature type="compositionally biased region" description="Low complexity" evidence="1">
    <location>
        <begin position="364"/>
        <end position="393"/>
    </location>
</feature>
<accession>A0A6J1F781</accession>
<feature type="compositionally biased region" description="Polar residues" evidence="1">
    <location>
        <begin position="336"/>
        <end position="348"/>
    </location>
</feature>
<protein>
    <submittedName>
        <fullName evidence="3">Uncharacterized protein LOC111441484 isoform X1</fullName>
    </submittedName>
</protein>
<dbReference type="InterPro" id="IPR045882">
    <property type="entry name" value="GPT1/2"/>
</dbReference>
<feature type="compositionally biased region" description="Polar residues" evidence="1">
    <location>
        <begin position="568"/>
        <end position="592"/>
    </location>
</feature>
<evidence type="ECO:0000313" key="3">
    <source>
        <dbReference type="RefSeq" id="XP_022934275.1"/>
    </source>
</evidence>
<evidence type="ECO:0000256" key="1">
    <source>
        <dbReference type="SAM" id="MobiDB-lite"/>
    </source>
</evidence>
<dbReference type="Proteomes" id="UP000504609">
    <property type="component" value="Unplaced"/>
</dbReference>
<organism evidence="2 3">
    <name type="scientific">Cucurbita moschata</name>
    <name type="common">Winter crookneck squash</name>
    <name type="synonym">Cucurbita pepo var. moschata</name>
    <dbReference type="NCBI Taxonomy" id="3662"/>
    <lineage>
        <taxon>Eukaryota</taxon>
        <taxon>Viridiplantae</taxon>
        <taxon>Streptophyta</taxon>
        <taxon>Embryophyta</taxon>
        <taxon>Tracheophyta</taxon>
        <taxon>Spermatophyta</taxon>
        <taxon>Magnoliopsida</taxon>
        <taxon>eudicotyledons</taxon>
        <taxon>Gunneridae</taxon>
        <taxon>Pentapetalae</taxon>
        <taxon>rosids</taxon>
        <taxon>fabids</taxon>
        <taxon>Cucurbitales</taxon>
        <taxon>Cucurbitaceae</taxon>
        <taxon>Cucurbiteae</taxon>
        <taxon>Cucurbita</taxon>
    </lineage>
</organism>
<evidence type="ECO:0000313" key="2">
    <source>
        <dbReference type="Proteomes" id="UP000504609"/>
    </source>
</evidence>
<feature type="region of interest" description="Disordered" evidence="1">
    <location>
        <begin position="567"/>
        <end position="592"/>
    </location>
</feature>
<dbReference type="PANTHER" id="PTHR33737:SF2">
    <property type="entry name" value="OS12G0102700 PROTEIN"/>
    <property type="match status" value="1"/>
</dbReference>
<feature type="compositionally biased region" description="Polar residues" evidence="1">
    <location>
        <begin position="207"/>
        <end position="225"/>
    </location>
</feature>
<dbReference type="RefSeq" id="XP_022934275.1">
    <property type="nucleotide sequence ID" value="XM_023078507.1"/>
</dbReference>
<dbReference type="AlphaFoldDB" id="A0A6J1F781"/>